<feature type="compositionally biased region" description="Acidic residues" evidence="3">
    <location>
        <begin position="587"/>
        <end position="596"/>
    </location>
</feature>
<keyword evidence="1" id="KW-0378">Hydrolase</keyword>
<keyword evidence="2" id="KW-0175">Coiled coil</keyword>
<dbReference type="PANTHER" id="PTHR11203">
    <property type="entry name" value="CLEAVAGE AND POLYADENYLATION SPECIFICITY FACTOR FAMILY MEMBER"/>
    <property type="match status" value="1"/>
</dbReference>
<name>A0AAV3SFG4_HALDO</name>
<dbReference type="Pfam" id="PF10996">
    <property type="entry name" value="Beta-Casp"/>
    <property type="match status" value="1"/>
</dbReference>
<feature type="coiled-coil region" evidence="2">
    <location>
        <begin position="602"/>
        <end position="636"/>
    </location>
</feature>
<feature type="domain" description="Metallo-beta-lactamase" evidence="4">
    <location>
        <begin position="50"/>
        <end position="281"/>
    </location>
</feature>
<protein>
    <submittedName>
        <fullName evidence="7">MBL fold metallo-hydrolase</fullName>
    </submittedName>
</protein>
<evidence type="ECO:0000259" key="4">
    <source>
        <dbReference type="SMART" id="SM00849"/>
    </source>
</evidence>
<feature type="domain" description="Beta-Casp" evidence="5">
    <location>
        <begin position="282"/>
        <end position="414"/>
    </location>
</feature>
<dbReference type="InterPro" id="IPR011108">
    <property type="entry name" value="RMMBL"/>
</dbReference>
<dbReference type="GO" id="GO:0004521">
    <property type="term" value="F:RNA endonuclease activity"/>
    <property type="evidence" value="ECO:0007669"/>
    <property type="project" value="TreeGrafter"/>
</dbReference>
<evidence type="ECO:0000259" key="5">
    <source>
        <dbReference type="SMART" id="SM01027"/>
    </source>
</evidence>
<dbReference type="Gene3D" id="3.60.15.10">
    <property type="entry name" value="Ribonuclease Z/Hydroxyacylglutathione hydrolase-like"/>
    <property type="match status" value="1"/>
</dbReference>
<reference evidence="6" key="3">
    <citation type="submission" date="2023-12" db="EMBL/GenBank/DDBJ databases">
        <authorList>
            <person name="Sun Q."/>
            <person name="Inoue M."/>
        </authorList>
    </citation>
    <scope>NUCLEOTIDE SEQUENCE</scope>
    <source>
        <strain evidence="6">JCM 12289</strain>
    </source>
</reference>
<evidence type="ECO:0000313" key="8">
    <source>
        <dbReference type="Proteomes" id="UP000830542"/>
    </source>
</evidence>
<dbReference type="GO" id="GO:0016787">
    <property type="term" value="F:hydrolase activity"/>
    <property type="evidence" value="ECO:0007669"/>
    <property type="project" value="UniProtKB-KW"/>
</dbReference>
<evidence type="ECO:0000256" key="2">
    <source>
        <dbReference type="SAM" id="Coils"/>
    </source>
</evidence>
<accession>A0AAV3SFG4</accession>
<feature type="region of interest" description="Disordered" evidence="3">
    <location>
        <begin position="1"/>
        <end position="37"/>
    </location>
</feature>
<dbReference type="SMART" id="SM00849">
    <property type="entry name" value="Lactamase_B"/>
    <property type="match status" value="1"/>
</dbReference>
<proteinExistence type="predicted"/>
<dbReference type="SMART" id="SM01027">
    <property type="entry name" value="Beta-Casp"/>
    <property type="match status" value="1"/>
</dbReference>
<dbReference type="Pfam" id="PF00753">
    <property type="entry name" value="Lactamase_B"/>
    <property type="match status" value="1"/>
</dbReference>
<dbReference type="Proteomes" id="UP000830542">
    <property type="component" value="Chromosome"/>
</dbReference>
<dbReference type="Proteomes" id="UP001500962">
    <property type="component" value="Unassembled WGS sequence"/>
</dbReference>
<gene>
    <name evidence="6" type="ORF">GCM10008985_09610</name>
    <name evidence="7" type="ORF">MUK72_00315</name>
</gene>
<reference evidence="6" key="1">
    <citation type="journal article" date="2014" name="Int. J. Syst. Evol. Microbiol.">
        <title>Complete genome sequence of Corynebacterium casei LMG S-19264T (=DSM 44701T), isolated from a smear-ripened cheese.</title>
        <authorList>
            <consortium name="US DOE Joint Genome Institute (JGI-PGF)"/>
            <person name="Walter F."/>
            <person name="Albersmeier A."/>
            <person name="Kalinowski J."/>
            <person name="Ruckert C."/>
        </authorList>
    </citation>
    <scope>NUCLEOTIDE SEQUENCE</scope>
    <source>
        <strain evidence="6">JCM 12289</strain>
    </source>
</reference>
<feature type="compositionally biased region" description="Polar residues" evidence="3">
    <location>
        <begin position="1"/>
        <end position="15"/>
    </location>
</feature>
<dbReference type="EMBL" id="CP095005">
    <property type="protein sequence ID" value="UOO95184.1"/>
    <property type="molecule type" value="Genomic_DNA"/>
</dbReference>
<dbReference type="GeneID" id="71760245"/>
<keyword evidence="8" id="KW-1185">Reference proteome</keyword>
<evidence type="ECO:0000256" key="1">
    <source>
        <dbReference type="ARBA" id="ARBA00022801"/>
    </source>
</evidence>
<feature type="region of interest" description="Disordered" evidence="3">
    <location>
        <begin position="426"/>
        <end position="451"/>
    </location>
</feature>
<dbReference type="EMBL" id="BAAADN010000017">
    <property type="protein sequence ID" value="GAA0455787.1"/>
    <property type="molecule type" value="Genomic_DNA"/>
</dbReference>
<dbReference type="SUPFAM" id="SSF56281">
    <property type="entry name" value="Metallo-hydrolase/oxidoreductase"/>
    <property type="match status" value="1"/>
</dbReference>
<dbReference type="PANTHER" id="PTHR11203:SF37">
    <property type="entry name" value="INTEGRATOR COMPLEX SUBUNIT 11"/>
    <property type="match status" value="1"/>
</dbReference>
<dbReference type="RefSeq" id="WP_244702557.1">
    <property type="nucleotide sequence ID" value="NZ_BAAADN010000017.1"/>
</dbReference>
<dbReference type="InterPro" id="IPR036866">
    <property type="entry name" value="RibonucZ/Hydroxyglut_hydro"/>
</dbReference>
<evidence type="ECO:0000313" key="6">
    <source>
        <dbReference type="EMBL" id="GAA0455787.1"/>
    </source>
</evidence>
<dbReference type="InterPro" id="IPR022712">
    <property type="entry name" value="Beta_Casp"/>
</dbReference>
<dbReference type="CDD" id="cd16295">
    <property type="entry name" value="TTHA0252-CPSF-like_MBL-fold"/>
    <property type="match status" value="1"/>
</dbReference>
<dbReference type="InterPro" id="IPR001279">
    <property type="entry name" value="Metallo-B-lactamas"/>
</dbReference>
<reference evidence="7" key="2">
    <citation type="submission" date="2022-04" db="EMBL/GenBank/DDBJ databases">
        <title>Sequencing and genomic assembly of Halococcus dombrowskii.</title>
        <authorList>
            <person name="Lim S.W."/>
            <person name="MacLea K.S."/>
        </authorList>
    </citation>
    <scope>NUCLEOTIDE SEQUENCE</scope>
    <source>
        <strain evidence="7">H4</strain>
    </source>
</reference>
<dbReference type="AlphaFoldDB" id="A0AAV3SFG4"/>
<evidence type="ECO:0000256" key="3">
    <source>
        <dbReference type="SAM" id="MobiDB-lite"/>
    </source>
</evidence>
<evidence type="ECO:0000313" key="7">
    <source>
        <dbReference type="EMBL" id="UOO95184.1"/>
    </source>
</evidence>
<dbReference type="KEGG" id="hdo:MUK72_00315"/>
<dbReference type="InterPro" id="IPR050698">
    <property type="entry name" value="MBL"/>
</dbReference>
<sequence>MNATPPTGETASESNTDTDDEEPATTPPHELVDGDTPLVVHPRGGAREVGRSCYQVETADGTYLVDCGLNQGSGGQFPDFRGLGTEAIDAVFLTHAHIDHIGALPVLEHRNLLSRDATVICTQATAAIAHLLLHDSLKIHLEETKKPGRERQFERTDVEEVLARFDPITGYDTGSVTDHVATDDTLTYRFGDAGHLLGSAWLSLEVGGRRVVFSGDLGGRSAHLHDIETPPSADTLILESTYGDRDTHPSFQDARTDLYNESINAIRQGIPVLIPTFAVGRAQEILQIFRERWRSLDEDTRADFQLIYDGLATQATDRYHAFAGPEYINESVMNYMQNAADFEPFVPDVAQRPANSDDRERLLNMETPPIIVAPSGMLTGGLSPAYLHDLLTHYDEMRLIFTGYQADGTLGREIQGADETAHISIETRPIRPPARDDDTEPDQQPSERGGFSVFEHTLPTNWVHSISGMSGHAARNDLLQFARHVDPTHVAFVHGEPSVQREMLSHFESNLDADVITRAALRTSMPVYPPESDLVAHQIDSEAASSTVTVREKTELDEYGDDGSPTPVPSQAAAVDDSGQTVTETEPTSDDADSDAIDPATLDYLTERLAAIDTELAALRNDKQRSEAELRALIRDEVREVLETDD</sequence>
<feature type="region of interest" description="Disordered" evidence="3">
    <location>
        <begin position="543"/>
        <end position="597"/>
    </location>
</feature>
<organism evidence="6 9">
    <name type="scientific">Halococcus dombrowskii</name>
    <dbReference type="NCBI Taxonomy" id="179637"/>
    <lineage>
        <taxon>Archaea</taxon>
        <taxon>Methanobacteriati</taxon>
        <taxon>Methanobacteriota</taxon>
        <taxon>Stenosarchaea group</taxon>
        <taxon>Halobacteria</taxon>
        <taxon>Halobacteriales</taxon>
        <taxon>Halococcaceae</taxon>
        <taxon>Halococcus</taxon>
    </lineage>
</organism>
<dbReference type="Pfam" id="PF07521">
    <property type="entry name" value="RMMBL"/>
    <property type="match status" value="1"/>
</dbReference>
<dbReference type="Gene3D" id="3.40.50.10890">
    <property type="match status" value="1"/>
</dbReference>
<evidence type="ECO:0000313" key="9">
    <source>
        <dbReference type="Proteomes" id="UP001500962"/>
    </source>
</evidence>